<protein>
    <recommendedName>
        <fullName evidence="4">STP1 protein</fullName>
    </recommendedName>
</protein>
<accession>A0A1A9AGV7</accession>
<feature type="compositionally biased region" description="Low complexity" evidence="1">
    <location>
        <begin position="354"/>
        <end position="367"/>
    </location>
</feature>
<dbReference type="Proteomes" id="UP000078555">
    <property type="component" value="Unassembled WGS sequence"/>
</dbReference>
<feature type="compositionally biased region" description="Low complexity" evidence="1">
    <location>
        <begin position="413"/>
        <end position="432"/>
    </location>
</feature>
<gene>
    <name evidence="2" type="ORF">POVWA1_069900</name>
</gene>
<proteinExistence type="predicted"/>
<feature type="compositionally biased region" description="Basic and acidic residues" evidence="1">
    <location>
        <begin position="239"/>
        <end position="261"/>
    </location>
</feature>
<sequence length="626" mass="67509">MAGDSGYTTQTHNIDVDVFITFIQGYIKNVIRTHGHKNCGLRYEDVCEKIQTIITTNKTLISKPMDENGRDKFNREWRSKKNGFLNKLFKEEGFINMCFPNKKYPNNQILNQLLSKHIQFCKEKDVKRAAVEANPEYNACREYDSWVEKKKASFTREYLRNVSNFTSQIVNKYFSTKDHPGGHDPRGTYHNSKLNCNKYNPSLRSQPQGPIAREPPNSLRPPRAPGVIQESQKKSGKFVSDEKGKIEITKPDVKQPTKNEPHASNSQTSSLTNTNVDGTANGQHDDLEAKGTGLPTKDQGATVQPTEATDAIAQSPEQLPEPPSLIFPKDSPAAKVPYTPPSVVKDQDTDPNVTPSTTSGTSGTTHSIQNVPSHSVPDLSLAQPQSPAVAEVTDKNSKEPTIPDAVIKSKDNGGSLTSPLNPPSSLDPGLVSAPVAASNSSASATLSTTLSTTSTSTAGSSPVQNLLLITATPQSTATTPISTTTILPENTTATLDPSTTTFSAIDTKPKPSVTEITSTTDERGKPKAPFKTLSYSQDSNFVPTKEQDDTIPPINFPSPDANANLNMIQHPSQPLGTPPDQTLGSSPGLPSVLSAMSPEGSPGVSPSLHAVAIKPGKCLNYNIFIQ</sequence>
<feature type="compositionally biased region" description="Polar residues" evidence="1">
    <location>
        <begin position="568"/>
        <end position="582"/>
    </location>
</feature>
<feature type="compositionally biased region" description="Basic and acidic residues" evidence="1">
    <location>
        <begin position="176"/>
        <end position="187"/>
    </location>
</feature>
<feature type="compositionally biased region" description="Low complexity" evidence="1">
    <location>
        <begin position="264"/>
        <end position="275"/>
    </location>
</feature>
<feature type="region of interest" description="Disordered" evidence="1">
    <location>
        <begin position="568"/>
        <end position="591"/>
    </location>
</feature>
<name>A0A1A9AGV7_PLAOA</name>
<feature type="region of interest" description="Disordered" evidence="1">
    <location>
        <begin position="506"/>
        <end position="534"/>
    </location>
</feature>
<evidence type="ECO:0008006" key="4">
    <source>
        <dbReference type="Google" id="ProtNLM"/>
    </source>
</evidence>
<dbReference type="EMBL" id="FLRD01000696">
    <property type="protein sequence ID" value="SBT55425.1"/>
    <property type="molecule type" value="Genomic_DNA"/>
</dbReference>
<dbReference type="AlphaFoldDB" id="A0A1A9AGV7"/>
<evidence type="ECO:0000313" key="3">
    <source>
        <dbReference type="Proteomes" id="UP000078555"/>
    </source>
</evidence>
<feature type="region of interest" description="Disordered" evidence="1">
    <location>
        <begin position="176"/>
        <end position="432"/>
    </location>
</feature>
<evidence type="ECO:0000313" key="2">
    <source>
        <dbReference type="EMBL" id="SBT55425.1"/>
    </source>
</evidence>
<reference evidence="3" key="1">
    <citation type="submission" date="2016-05" db="EMBL/GenBank/DDBJ databases">
        <authorList>
            <person name="Naeem Raeece"/>
        </authorList>
    </citation>
    <scope>NUCLEOTIDE SEQUENCE [LARGE SCALE GENOMIC DNA]</scope>
</reference>
<feature type="compositionally biased region" description="Polar residues" evidence="1">
    <location>
        <begin position="189"/>
        <end position="208"/>
    </location>
</feature>
<keyword evidence="3" id="KW-1185">Reference proteome</keyword>
<organism evidence="2 3">
    <name type="scientific">Plasmodium ovale wallikeri</name>
    <dbReference type="NCBI Taxonomy" id="864142"/>
    <lineage>
        <taxon>Eukaryota</taxon>
        <taxon>Sar</taxon>
        <taxon>Alveolata</taxon>
        <taxon>Apicomplexa</taxon>
        <taxon>Aconoidasida</taxon>
        <taxon>Haemosporida</taxon>
        <taxon>Plasmodiidae</taxon>
        <taxon>Plasmodium</taxon>
        <taxon>Plasmodium (Plasmodium)</taxon>
    </lineage>
</organism>
<evidence type="ECO:0000256" key="1">
    <source>
        <dbReference type="SAM" id="MobiDB-lite"/>
    </source>
</evidence>